<dbReference type="RefSeq" id="WP_121031771.1">
    <property type="nucleotide sequence ID" value="NZ_RBXT01000001.1"/>
</dbReference>
<organism evidence="1 2">
    <name type="scientific">Terracoccus luteus</name>
    <dbReference type="NCBI Taxonomy" id="53356"/>
    <lineage>
        <taxon>Bacteria</taxon>
        <taxon>Bacillati</taxon>
        <taxon>Actinomycetota</taxon>
        <taxon>Actinomycetes</taxon>
        <taxon>Micrococcales</taxon>
        <taxon>Intrasporangiaceae</taxon>
        <taxon>Terracoccus</taxon>
    </lineage>
</organism>
<evidence type="ECO:0000313" key="2">
    <source>
        <dbReference type="Proteomes" id="UP000278440"/>
    </source>
</evidence>
<gene>
    <name evidence="1" type="ORF">DFJ68_1152</name>
</gene>
<dbReference type="PANTHER" id="PTHR30283">
    <property type="entry name" value="PEROXIDE STRESS RESPONSE PROTEIN YAAA"/>
    <property type="match status" value="1"/>
</dbReference>
<dbReference type="Proteomes" id="UP000278440">
    <property type="component" value="Unassembled WGS sequence"/>
</dbReference>
<evidence type="ECO:0000313" key="1">
    <source>
        <dbReference type="EMBL" id="RKT77725.1"/>
    </source>
</evidence>
<dbReference type="AlphaFoldDB" id="A0A495XX63"/>
<accession>A0A495XX63</accession>
<proteinExistence type="predicted"/>
<dbReference type="OrthoDB" id="3210767at2"/>
<dbReference type="EMBL" id="RBXT01000001">
    <property type="protein sequence ID" value="RKT77725.1"/>
    <property type="molecule type" value="Genomic_DNA"/>
</dbReference>
<dbReference type="GO" id="GO:0005829">
    <property type="term" value="C:cytosol"/>
    <property type="evidence" value="ECO:0007669"/>
    <property type="project" value="TreeGrafter"/>
</dbReference>
<dbReference type="Pfam" id="PF03883">
    <property type="entry name" value="H2O2_YaaD"/>
    <property type="match status" value="1"/>
</dbReference>
<comment type="caution">
    <text evidence="1">The sequence shown here is derived from an EMBL/GenBank/DDBJ whole genome shotgun (WGS) entry which is preliminary data.</text>
</comment>
<dbReference type="GO" id="GO:0033194">
    <property type="term" value="P:response to hydroperoxide"/>
    <property type="evidence" value="ECO:0007669"/>
    <property type="project" value="TreeGrafter"/>
</dbReference>
<name>A0A495XX63_9MICO</name>
<sequence length="256" mass="27235">MLILLPPSEGKTAARRGRPLDLGSLSFPELTPMRDDLIEVVARASGEPEGHEVIGVNPNLVGDLERNTRLRTAPSGPASAVYSGVLYGAFDVASLDAAAKRRAARSVVVVSALFGALRLTDRIPAYRVNVCAEVEGVGLLTREWRPLLAPVLDAVVRPRELVVDCRSSTYASLWRPTGDRAAAWVQVAVPGASHLAKFTRGLVARELVSAEAPRTPTALAERLGQRFGVDLAEPVRPGGPWVLSVADQSRAGAHSS</sequence>
<reference evidence="1 2" key="1">
    <citation type="submission" date="2018-10" db="EMBL/GenBank/DDBJ databases">
        <title>Sequencing the genomes of 1000 actinobacteria strains.</title>
        <authorList>
            <person name="Klenk H.-P."/>
        </authorList>
    </citation>
    <scope>NUCLEOTIDE SEQUENCE [LARGE SCALE GENOMIC DNA]</scope>
    <source>
        <strain evidence="1 2">DSM 44267</strain>
    </source>
</reference>
<protein>
    <submittedName>
        <fullName evidence="1">Uncharacterized protein</fullName>
    </submittedName>
</protein>
<dbReference type="InterPro" id="IPR005583">
    <property type="entry name" value="YaaA"/>
</dbReference>
<keyword evidence="2" id="KW-1185">Reference proteome</keyword>
<dbReference type="PANTHER" id="PTHR30283:SF4">
    <property type="entry name" value="PEROXIDE STRESS RESISTANCE PROTEIN YAAA"/>
    <property type="match status" value="1"/>
</dbReference>